<evidence type="ECO:0000313" key="2">
    <source>
        <dbReference type="EnsemblPlants" id="TraesCS7B02G480800.1.cds1"/>
    </source>
</evidence>
<dbReference type="OrthoDB" id="1551848at2759"/>
<dbReference type="Gramene" id="TraesARI7B03G04024590.1">
    <property type="protein sequence ID" value="TraesARI7B03G04024590.1.CDS1"/>
    <property type="gene ID" value="TraesARI7B03G04024590"/>
</dbReference>
<protein>
    <submittedName>
        <fullName evidence="2">Uncharacterized protein</fullName>
    </submittedName>
</protein>
<name>A0A3B6SLV3_WHEAT</name>
<dbReference type="Gramene" id="TraesRN7B0101271300.1">
    <property type="protein sequence ID" value="TraesRN7B0101271300.1"/>
    <property type="gene ID" value="TraesRN7B0101271300"/>
</dbReference>
<keyword evidence="3" id="KW-1185">Reference proteome</keyword>
<organism evidence="2">
    <name type="scientific">Triticum aestivum</name>
    <name type="common">Wheat</name>
    <dbReference type="NCBI Taxonomy" id="4565"/>
    <lineage>
        <taxon>Eukaryota</taxon>
        <taxon>Viridiplantae</taxon>
        <taxon>Streptophyta</taxon>
        <taxon>Embryophyta</taxon>
        <taxon>Tracheophyta</taxon>
        <taxon>Spermatophyta</taxon>
        <taxon>Magnoliopsida</taxon>
        <taxon>Liliopsida</taxon>
        <taxon>Poales</taxon>
        <taxon>Poaceae</taxon>
        <taxon>BOP clade</taxon>
        <taxon>Pooideae</taxon>
        <taxon>Triticodae</taxon>
        <taxon>Triticeae</taxon>
        <taxon>Triticinae</taxon>
        <taxon>Triticum</taxon>
    </lineage>
</organism>
<proteinExistence type="predicted"/>
<dbReference type="OMA" id="THATWKR"/>
<feature type="region of interest" description="Disordered" evidence="1">
    <location>
        <begin position="84"/>
        <end position="116"/>
    </location>
</feature>
<feature type="compositionally biased region" description="Polar residues" evidence="1">
    <location>
        <begin position="106"/>
        <end position="116"/>
    </location>
</feature>
<dbReference type="Gramene" id="TraesCS7B03G1290100.1">
    <property type="protein sequence ID" value="TraesCS7B03G1290100.1.CDS1"/>
    <property type="gene ID" value="TraesCS7B03G1290100"/>
</dbReference>
<dbReference type="Gramene" id="TraesNOR7B03G04312310.1">
    <property type="protein sequence ID" value="TraesNOR7B03G04312310.1.CDS1"/>
    <property type="gene ID" value="TraesNOR7B03G04312310"/>
</dbReference>
<dbReference type="EnsemblPlants" id="TraesCS7B02G480800.1">
    <property type="protein sequence ID" value="TraesCS7B02G480800.1.cds1"/>
    <property type="gene ID" value="TraesCS7B02G480800"/>
</dbReference>
<feature type="compositionally biased region" description="Basic residues" evidence="1">
    <location>
        <begin position="92"/>
        <end position="104"/>
    </location>
</feature>
<accession>A0A3B6SLV3</accession>
<dbReference type="Gramene" id="TraesCS7B02G480800.1">
    <property type="protein sequence ID" value="TraesCS7B02G480800.1.cds1"/>
    <property type="gene ID" value="TraesCS7B02G480800"/>
</dbReference>
<dbReference type="PaxDb" id="4565-Traes_7BL_F6DB20F2C.2"/>
<sequence length="171" mass="18633">MGARHEGHVAHVRSQASTHATWKPWPHRGSTRRASPSVNSARQIAHSDDEHVAGVGEAPLAAKETVGSAWMAFFLRPFGAGGAWSEDEGERRRRHVHRETRARPRTQTSAHSNDARMSTMSEFTAITGAVCWFSGAFILIGDDDGSPGPVLARATRCRRLAGARMVLLLCI</sequence>
<dbReference type="Proteomes" id="UP000019116">
    <property type="component" value="Chromosome 7B"/>
</dbReference>
<dbReference type="Gramene" id="TraesJAG7B03G04246410.1">
    <property type="protein sequence ID" value="TraesJAG7B03G04246410.1.CDS1"/>
    <property type="gene ID" value="TraesJAG7B03G04246410"/>
</dbReference>
<feature type="region of interest" description="Disordered" evidence="1">
    <location>
        <begin position="1"/>
        <end position="38"/>
    </location>
</feature>
<dbReference type="Gramene" id="TraesSYM7B03G04316160.1">
    <property type="protein sequence ID" value="TraesSYM7B03G04316160.1.CDS1"/>
    <property type="gene ID" value="TraesSYM7B03G04316160"/>
</dbReference>
<dbReference type="AlphaFoldDB" id="A0A3B6SLV3"/>
<reference evidence="2" key="1">
    <citation type="submission" date="2018-08" db="EMBL/GenBank/DDBJ databases">
        <authorList>
            <person name="Rossello M."/>
        </authorList>
    </citation>
    <scope>NUCLEOTIDE SEQUENCE [LARGE SCALE GENOMIC DNA]</scope>
    <source>
        <strain evidence="2">cv. Chinese Spring</strain>
    </source>
</reference>
<evidence type="ECO:0000313" key="3">
    <source>
        <dbReference type="Proteomes" id="UP000019116"/>
    </source>
</evidence>
<evidence type="ECO:0000256" key="1">
    <source>
        <dbReference type="SAM" id="MobiDB-lite"/>
    </source>
</evidence>
<reference evidence="2" key="2">
    <citation type="submission" date="2018-10" db="UniProtKB">
        <authorList>
            <consortium name="EnsemblPlants"/>
        </authorList>
    </citation>
    <scope>IDENTIFICATION</scope>
</reference>